<gene>
    <name evidence="3" type="ORF">ZT1E4_G11860</name>
</gene>
<organism evidence="3 4">
    <name type="scientific">Zymoseptoria tritici ST99CH_1E4</name>
    <dbReference type="NCBI Taxonomy" id="1276532"/>
    <lineage>
        <taxon>Eukaryota</taxon>
        <taxon>Fungi</taxon>
        <taxon>Dikarya</taxon>
        <taxon>Ascomycota</taxon>
        <taxon>Pezizomycotina</taxon>
        <taxon>Dothideomycetes</taxon>
        <taxon>Dothideomycetidae</taxon>
        <taxon>Mycosphaerellales</taxon>
        <taxon>Mycosphaerellaceae</taxon>
        <taxon>Zymoseptoria</taxon>
    </lineage>
</organism>
<feature type="domain" description="MULE transposase" evidence="2">
    <location>
        <begin position="292"/>
        <end position="388"/>
    </location>
</feature>
<accession>A0A2H1H9N7</accession>
<dbReference type="EMBL" id="LT854270">
    <property type="protein sequence ID" value="SMR62545.1"/>
    <property type="molecule type" value="Genomic_DNA"/>
</dbReference>
<evidence type="ECO:0000256" key="1">
    <source>
        <dbReference type="SAM" id="MobiDB-lite"/>
    </source>
</evidence>
<dbReference type="PANTHER" id="PTHR31569:SF4">
    <property type="entry name" value="SWIM-TYPE DOMAIN-CONTAINING PROTEIN"/>
    <property type="match status" value="1"/>
</dbReference>
<evidence type="ECO:0000313" key="3">
    <source>
        <dbReference type="EMBL" id="SMR62545.1"/>
    </source>
</evidence>
<dbReference type="PANTHER" id="PTHR31569">
    <property type="entry name" value="SWIM-TYPE DOMAIN-CONTAINING PROTEIN"/>
    <property type="match status" value="1"/>
</dbReference>
<name>A0A2H1H9N7_ZYMTR</name>
<evidence type="ECO:0000259" key="2">
    <source>
        <dbReference type="Pfam" id="PF10551"/>
    </source>
</evidence>
<dbReference type="AlphaFoldDB" id="A0A2H1H9N7"/>
<feature type="compositionally biased region" description="Pro residues" evidence="1">
    <location>
        <begin position="23"/>
        <end position="36"/>
    </location>
</feature>
<feature type="region of interest" description="Disordered" evidence="1">
    <location>
        <begin position="1"/>
        <end position="60"/>
    </location>
</feature>
<dbReference type="InterPro" id="IPR052579">
    <property type="entry name" value="Zinc_finger_SWIM"/>
</dbReference>
<dbReference type="Proteomes" id="UP000245764">
    <property type="component" value="Chromosome 18"/>
</dbReference>
<dbReference type="Pfam" id="PF10551">
    <property type="entry name" value="MULE"/>
    <property type="match status" value="1"/>
</dbReference>
<evidence type="ECO:0000313" key="4">
    <source>
        <dbReference type="Proteomes" id="UP000245764"/>
    </source>
</evidence>
<sequence length="497" mass="56696">MASPSHADDDRWLDDLLNSQLTDPPPQPPSPPPPPSYDDQSDSDNNLAPTRASFERIPPHEKRTFDSLQELEAYVYAFALEQGFDVKVSSSKKKNGVAYKRFWNCARYCPPERRRVIGSKKKAIAAVVTGSHSSRRNRRTKKDGCQYSLVGSAVDRDDPSTSQWTLDHGNNPVHSHGRVERATLANARRRERSDELVKYITDARSRGLSTRLIKSMLKRDFHGLEQTAHDIANAVFKARAVDLDGMSVVERSLEILRAKGFWCDHDTKDGRLDWLFFAHPDMIKQHGHAPEVVLADCTYKTIEYGLPLLQFSSMNGFNQSKPLAMMLMPGEEQADYEIALRCFERMLKEHNIDEPRLFLHDRDKALINALDAVFPEMPTALCRWHLRKAVEANAKCYLKTTHNPATGRYELSDAAKEFMEAFDKAINAPTEALFDDAKRGLWSRAGEDQDWFTMVTYLEDHWWIYKERCVKAWTDKIRHYGNETTSPVEGAHAGLKA</sequence>
<protein>
    <recommendedName>
        <fullName evidence="2">MULE transposase domain-containing protein</fullName>
    </recommendedName>
</protein>
<feature type="compositionally biased region" description="Basic and acidic residues" evidence="1">
    <location>
        <begin position="1"/>
        <end position="14"/>
    </location>
</feature>
<reference evidence="4" key="1">
    <citation type="submission" date="2017-05" db="EMBL/GenBank/DDBJ databases">
        <authorList>
            <person name="Song R."/>
            <person name="Chenine A.L."/>
            <person name="Ruprecht R.M."/>
        </authorList>
    </citation>
    <scope>NUCLEOTIDE SEQUENCE [LARGE SCALE GENOMIC DNA]</scope>
</reference>
<proteinExistence type="predicted"/>
<dbReference type="InterPro" id="IPR018289">
    <property type="entry name" value="MULE_transposase_dom"/>
</dbReference>